<evidence type="ECO:0000256" key="3">
    <source>
        <dbReference type="ARBA" id="ARBA00009714"/>
    </source>
</evidence>
<dbReference type="GO" id="GO:0005789">
    <property type="term" value="C:endoplasmic reticulum membrane"/>
    <property type="evidence" value="ECO:0007669"/>
    <property type="project" value="UniProtKB-SubCell"/>
</dbReference>
<evidence type="ECO:0000256" key="9">
    <source>
        <dbReference type="ARBA" id="ARBA00023136"/>
    </source>
</evidence>
<gene>
    <name evidence="14" type="primary">LOC100906563</name>
</gene>
<protein>
    <recommendedName>
        <fullName evidence="4">Autophagy-related protein 2</fullName>
    </recommendedName>
</protein>
<accession>A0AAJ7SG81</accession>
<dbReference type="InterPro" id="IPR026849">
    <property type="entry name" value="ATG2"/>
</dbReference>
<dbReference type="PANTHER" id="PTHR13190:SF1">
    <property type="entry name" value="AUTOPHAGY-RELATED 2, ISOFORM A"/>
    <property type="match status" value="1"/>
</dbReference>
<keyword evidence="5" id="KW-0813">Transport</keyword>
<evidence type="ECO:0000256" key="6">
    <source>
        <dbReference type="ARBA" id="ARBA00022824"/>
    </source>
</evidence>
<dbReference type="GO" id="GO:0032266">
    <property type="term" value="F:phosphatidylinositol-3-phosphate binding"/>
    <property type="evidence" value="ECO:0007669"/>
    <property type="project" value="TreeGrafter"/>
</dbReference>
<dbReference type="GO" id="GO:0034727">
    <property type="term" value="P:piecemeal microautophagy of the nucleus"/>
    <property type="evidence" value="ECO:0007669"/>
    <property type="project" value="TreeGrafter"/>
</dbReference>
<comment type="catalytic activity">
    <reaction evidence="10">
        <text>a 1,2-diacyl-sn-glycero-3-phospho-L-serine(in) = a 1,2-diacyl-sn-glycero-3-phospho-L-serine(out)</text>
        <dbReference type="Rhea" id="RHEA:38663"/>
        <dbReference type="ChEBI" id="CHEBI:57262"/>
    </reaction>
</comment>
<feature type="region of interest" description="Disordered" evidence="12">
    <location>
        <begin position="1166"/>
        <end position="1197"/>
    </location>
</feature>
<keyword evidence="7" id="KW-0072">Autophagy</keyword>
<evidence type="ECO:0000256" key="8">
    <source>
        <dbReference type="ARBA" id="ARBA00023055"/>
    </source>
</evidence>
<dbReference type="GO" id="GO:0034045">
    <property type="term" value="C:phagophore assembly site membrane"/>
    <property type="evidence" value="ECO:0007669"/>
    <property type="project" value="UniProtKB-SubCell"/>
</dbReference>
<evidence type="ECO:0000313" key="13">
    <source>
        <dbReference type="Proteomes" id="UP000694867"/>
    </source>
</evidence>
<keyword evidence="6" id="KW-0256">Endoplasmic reticulum</keyword>
<dbReference type="GO" id="GO:0061723">
    <property type="term" value="P:glycophagy"/>
    <property type="evidence" value="ECO:0007669"/>
    <property type="project" value="TreeGrafter"/>
</dbReference>
<dbReference type="GO" id="GO:0061709">
    <property type="term" value="P:reticulophagy"/>
    <property type="evidence" value="ECO:0007669"/>
    <property type="project" value="TreeGrafter"/>
</dbReference>
<reference evidence="14" key="1">
    <citation type="submission" date="2025-08" db="UniProtKB">
        <authorList>
            <consortium name="RefSeq"/>
        </authorList>
    </citation>
    <scope>IDENTIFICATION</scope>
</reference>
<keyword evidence="9" id="KW-0472">Membrane</keyword>
<comment type="subcellular location">
    <subcellularLocation>
        <location evidence="1">Endoplasmic reticulum membrane</location>
        <topology evidence="1">Peripheral membrane protein</topology>
    </subcellularLocation>
    <subcellularLocation>
        <location evidence="2">Preautophagosomal structure membrane</location>
        <topology evidence="2">Peripheral membrane protein</topology>
    </subcellularLocation>
</comment>
<comment type="similarity">
    <text evidence="3">Belongs to the ATG2 family.</text>
</comment>
<evidence type="ECO:0000256" key="2">
    <source>
        <dbReference type="ARBA" id="ARBA00004623"/>
    </source>
</evidence>
<dbReference type="RefSeq" id="XP_028968074.1">
    <property type="nucleotide sequence ID" value="XM_029112241.1"/>
</dbReference>
<dbReference type="GO" id="GO:0000422">
    <property type="term" value="P:autophagy of mitochondrion"/>
    <property type="evidence" value="ECO:0007669"/>
    <property type="project" value="TreeGrafter"/>
</dbReference>
<dbReference type="PANTHER" id="PTHR13190">
    <property type="entry name" value="AUTOPHAGY-RELATED 2, ISOFORM A"/>
    <property type="match status" value="1"/>
</dbReference>
<keyword evidence="13" id="KW-1185">Reference proteome</keyword>
<dbReference type="GO" id="GO:0061908">
    <property type="term" value="C:phagophore"/>
    <property type="evidence" value="ECO:0007669"/>
    <property type="project" value="TreeGrafter"/>
</dbReference>
<evidence type="ECO:0000256" key="11">
    <source>
        <dbReference type="ARBA" id="ARBA00024615"/>
    </source>
</evidence>
<evidence type="ECO:0000256" key="12">
    <source>
        <dbReference type="SAM" id="MobiDB-lite"/>
    </source>
</evidence>
<dbReference type="GO" id="GO:0006869">
    <property type="term" value="P:lipid transport"/>
    <property type="evidence" value="ECO:0007669"/>
    <property type="project" value="UniProtKB-KW"/>
</dbReference>
<comment type="catalytic activity">
    <reaction evidence="11">
        <text>a 1,2-diacyl-sn-glycero-3-phosphoethanolamine(in) = a 1,2-diacyl-sn-glycero-3-phosphoethanolamine(out)</text>
        <dbReference type="Rhea" id="RHEA:38895"/>
        <dbReference type="ChEBI" id="CHEBI:64612"/>
    </reaction>
</comment>
<evidence type="ECO:0000256" key="5">
    <source>
        <dbReference type="ARBA" id="ARBA00022448"/>
    </source>
</evidence>
<dbReference type="GeneID" id="100906563"/>
<evidence type="ECO:0000256" key="4">
    <source>
        <dbReference type="ARBA" id="ARBA00018070"/>
    </source>
</evidence>
<dbReference type="Pfam" id="PF13329">
    <property type="entry name" value="ATG2_CAD"/>
    <property type="match status" value="2"/>
</dbReference>
<name>A0AAJ7SG81_9ACAR</name>
<keyword evidence="8" id="KW-0445">Lipid transport</keyword>
<dbReference type="Proteomes" id="UP000694867">
    <property type="component" value="Unplaced"/>
</dbReference>
<evidence type="ECO:0000256" key="1">
    <source>
        <dbReference type="ARBA" id="ARBA00004406"/>
    </source>
</evidence>
<dbReference type="KEGG" id="goe:100906563"/>
<dbReference type="GO" id="GO:0000045">
    <property type="term" value="P:autophagosome assembly"/>
    <property type="evidence" value="ECO:0007669"/>
    <property type="project" value="TreeGrafter"/>
</dbReference>
<sequence length="1759" mass="196089">MSWQGVTRAVQIRLCRYVLQRYLGQFLLEKISLDQLSVDLSSSSGNAEIKSVYLDVKGLNELSEANHWPILFVDGFIGSVCVEVPWITMLKDNSHVRVEGLQLTVQPKSWAEDLSLFESMYSSMMSSKQMAEEIFKESISEPQYLTGLEQIIDTMFNRVIVTFENTTLRVEHLIHSNQSHYWTALEVRIDRFEYHDALASSEDTSLPEEHVTRSTKKATVRNVELLVDKFNSAERNEINPDKKCGALCANSPEIDSKPVLFASLKGDQEVEISIEKGTEDDSSPKIGVQVCLSELPIFIEPRQIMMLSALIGSFVGATSNENLHQESPCKALSSADFALMEQDLQALKQSNLMLGSPPLGALGTLHTWAGEQEEIHYFPMSSSADESTISLTSQHPMSVQTEFNLKIGIVFMVILEDTENTPDKSGHFFNETNGVSLRDVIMVATPDFLPYKHFRLALYPVTLNGRTKSSSSHKVLEIGATVANAQLVRSDRTWIESILTSHSSSIPNSDVYAGGDSPFMRLKVNHVSDHSMSSEVTNVSCAFGAIHMKYDRLLESRIIEMFEATPAHSKKSPKKFGSSSGPAHELNLSLTCPQLSCELRFQALEVANVQRKLRPDVLILTLETITVDGKISNDVSNEIKILFEEGYVDYRMGGEADLIQIARVFSETKVDDGARCNASIVIQINAAEHGNLLNEGYMLDSMHQSSIRMKAHDTMSMSFYGKLQEEGPFVTRRVMYDREKAGTEEVILAGDRKQMQTFFENCAGYSRIVVDIALPCVVTEFANRELFEIVYNRVLTDLFYIPNSESQRSKKSHEFEVRQNFFGNTEKSYIDEKFFYSTTDGTEDLQAHKPVKQNLLSLSMTVNEGSVLLGHGHPDKEEFYSFQLNPRQLHFYLVSGYQGDPNVSFVLLHSTDTEVFHSGCTSEPKPTHEKLDKGMVLPSSGSRRLLSRIPKETFGRYRATDPPQEMLCITVKICANPNVKLKNVTLAVSIADTVWRHVAAPARHFWITQLIELFTVRDFPVAGHIPSSVITELHFSLEKSIIDYRPLHIPYNTIVSMENFSLSSNITPKATTSTLRLILEDTSLFVANSSDKVSPTNIPRDYVCLVNAGLVNLCLVITETRSAAAKTCPTVAFTASNDAIHVRTCSDSLFALQSLITYLAADGDLAPEKERSPKPSESLPCESGLREFPPASPLDQALSEEPSLNMNEMMEDAMCESFSERAVDSHSSSRSLYVEQGREPSPPEGPKVYYNPKDDDFLLLEDLPGSGLLKQKGQDDVRVLNGEDIVMIDDFLKIPTGKTDQLKAPTGYPDPVESYTLKEMTLIWHIYGGSDFGQARCSDTKLGPLPSLGGAGRNADQLMELTMTKVQFRHEVYPPDQKKTSRQCLFIKDIQIKDKVATSEMNKFLYQFSNDSLPKQSNANMLTLKITHIASDNECSIFMSLKPLRLNIDQEALMFLRTFFGELQAMAGEDVCPNQPCPSPPTSSNYGSRRPPRIYIRSFEFTPEVPIRLDYHGRHVDLDSGAIAGVLMGIGQFTWLELKLKRLVNKHGILGFDRLVQYAIQEWINDIKKHQVQNVIGGVGPMHSIVQLCSGVKDLFWLPVEQYRKDGQIVRGLQRGTHSFTTNAAIAFLELTGKAIGTIQHAAELAYNLLSPTANVPISSGISEQPVDIREGLNNAYLVMANGINDTARHIVQAAATDTRARGITGAVGEVLRLVPPALVKPVIDVTAATSNVINGVKYQLAPECRDEEIATWKRSELK</sequence>
<proteinExistence type="inferred from homology"/>
<evidence type="ECO:0000256" key="10">
    <source>
        <dbReference type="ARBA" id="ARBA00024479"/>
    </source>
</evidence>
<organism evidence="13 14">
    <name type="scientific">Galendromus occidentalis</name>
    <name type="common">western predatory mite</name>
    <dbReference type="NCBI Taxonomy" id="34638"/>
    <lineage>
        <taxon>Eukaryota</taxon>
        <taxon>Metazoa</taxon>
        <taxon>Ecdysozoa</taxon>
        <taxon>Arthropoda</taxon>
        <taxon>Chelicerata</taxon>
        <taxon>Arachnida</taxon>
        <taxon>Acari</taxon>
        <taxon>Parasitiformes</taxon>
        <taxon>Mesostigmata</taxon>
        <taxon>Gamasina</taxon>
        <taxon>Phytoseioidea</taxon>
        <taxon>Phytoseiidae</taxon>
        <taxon>Typhlodrominae</taxon>
        <taxon>Galendromus</taxon>
    </lineage>
</organism>
<feature type="region of interest" description="Disordered" evidence="12">
    <location>
        <begin position="1226"/>
        <end position="1247"/>
    </location>
</feature>
<dbReference type="GO" id="GO:0043495">
    <property type="term" value="F:protein-membrane adaptor activity"/>
    <property type="evidence" value="ECO:0007669"/>
    <property type="project" value="TreeGrafter"/>
</dbReference>
<evidence type="ECO:0000256" key="7">
    <source>
        <dbReference type="ARBA" id="ARBA00023006"/>
    </source>
</evidence>
<evidence type="ECO:0000313" key="14">
    <source>
        <dbReference type="RefSeq" id="XP_028968074.1"/>
    </source>
</evidence>